<proteinExistence type="predicted"/>
<dbReference type="EMBL" id="DVJO01000121">
    <property type="protein sequence ID" value="HIS83059.1"/>
    <property type="molecule type" value="Genomic_DNA"/>
</dbReference>
<accession>A0A9D1FWK9</accession>
<comment type="caution">
    <text evidence="1">The sequence shown here is derived from an EMBL/GenBank/DDBJ whole genome shotgun (WGS) entry which is preliminary data.</text>
</comment>
<name>A0A9D1FWK9_9BACT</name>
<organism evidence="1 2">
    <name type="scientific">Candidatus Scatenecus faecavium</name>
    <dbReference type="NCBI Taxonomy" id="2840915"/>
    <lineage>
        <taxon>Bacteria</taxon>
        <taxon>Candidatus Scatenecus</taxon>
    </lineage>
</organism>
<dbReference type="AlphaFoldDB" id="A0A9D1FWK9"/>
<protein>
    <submittedName>
        <fullName evidence="1">Uncharacterized protein</fullName>
    </submittedName>
</protein>
<evidence type="ECO:0000313" key="2">
    <source>
        <dbReference type="Proteomes" id="UP000824139"/>
    </source>
</evidence>
<reference evidence="1" key="2">
    <citation type="journal article" date="2021" name="PeerJ">
        <title>Extensive microbial diversity within the chicken gut microbiome revealed by metagenomics and culture.</title>
        <authorList>
            <person name="Gilroy R."/>
            <person name="Ravi A."/>
            <person name="Getino M."/>
            <person name="Pursley I."/>
            <person name="Horton D.L."/>
            <person name="Alikhan N.F."/>
            <person name="Baker D."/>
            <person name="Gharbi K."/>
            <person name="Hall N."/>
            <person name="Watson M."/>
            <person name="Adriaenssens E.M."/>
            <person name="Foster-Nyarko E."/>
            <person name="Jarju S."/>
            <person name="Secka A."/>
            <person name="Antonio M."/>
            <person name="Oren A."/>
            <person name="Chaudhuri R.R."/>
            <person name="La Ragione R."/>
            <person name="Hildebrand F."/>
            <person name="Pallen M.J."/>
        </authorList>
    </citation>
    <scope>NUCLEOTIDE SEQUENCE</scope>
    <source>
        <strain evidence="1">CHK152-2994</strain>
    </source>
</reference>
<evidence type="ECO:0000313" key="1">
    <source>
        <dbReference type="EMBL" id="HIS83059.1"/>
    </source>
</evidence>
<dbReference type="Proteomes" id="UP000824139">
    <property type="component" value="Unassembled WGS sequence"/>
</dbReference>
<sequence>MLKNVFLSSLITIFLVQPVLAFGTYKKLNFNDDKPNPQASKILYEYVLKSQNMSPAEIKDLAGIEPKSAKAFEVDLNEDGIKEIIGLVYSTFYWGTAGYSLFILQKQPNGYKDISTLVFEPQEIVDIRSEKTNGYHDIKLTGSNGDNVQYVAKYKDGMYQWAYKQ</sequence>
<gene>
    <name evidence="1" type="ORF">IAD41_05580</name>
</gene>
<reference evidence="1" key="1">
    <citation type="submission" date="2020-10" db="EMBL/GenBank/DDBJ databases">
        <authorList>
            <person name="Gilroy R."/>
        </authorList>
    </citation>
    <scope>NUCLEOTIDE SEQUENCE</scope>
    <source>
        <strain evidence="1">CHK152-2994</strain>
    </source>
</reference>